<protein>
    <submittedName>
        <fullName evidence="3">Ribonuclease H-like domain-containing protein</fullName>
    </submittedName>
</protein>
<evidence type="ECO:0000256" key="1">
    <source>
        <dbReference type="SAM" id="MobiDB-lite"/>
    </source>
</evidence>
<evidence type="ECO:0000259" key="2">
    <source>
        <dbReference type="PROSITE" id="PS50994"/>
    </source>
</evidence>
<dbReference type="InterPro" id="IPR039537">
    <property type="entry name" value="Retrotran_Ty1/copia-like"/>
</dbReference>
<name>A0A699JHL6_TANCI</name>
<dbReference type="EMBL" id="BKCJ010414913">
    <property type="protein sequence ID" value="GFA38516.1"/>
    <property type="molecule type" value="Genomic_DNA"/>
</dbReference>
<dbReference type="InterPro" id="IPR001584">
    <property type="entry name" value="Integrase_cat-core"/>
</dbReference>
<gene>
    <name evidence="3" type="ORF">Tci_610488</name>
</gene>
<dbReference type="Pfam" id="PF25597">
    <property type="entry name" value="SH3_retrovirus"/>
    <property type="match status" value="1"/>
</dbReference>
<dbReference type="SUPFAM" id="SSF53098">
    <property type="entry name" value="Ribonuclease H-like"/>
    <property type="match status" value="1"/>
</dbReference>
<comment type="caution">
    <text evidence="3">The sequence shown here is derived from an EMBL/GenBank/DDBJ whole genome shotgun (WGS) entry which is preliminary data.</text>
</comment>
<feature type="region of interest" description="Disordered" evidence="1">
    <location>
        <begin position="232"/>
        <end position="252"/>
    </location>
</feature>
<dbReference type="Gene3D" id="3.30.420.10">
    <property type="entry name" value="Ribonuclease H-like superfamily/Ribonuclease H"/>
    <property type="match status" value="1"/>
</dbReference>
<accession>A0A699JHL6</accession>
<dbReference type="InterPro" id="IPR057670">
    <property type="entry name" value="SH3_retrovirus"/>
</dbReference>
<dbReference type="PANTHER" id="PTHR42648">
    <property type="entry name" value="TRANSPOSASE, PUTATIVE-RELATED"/>
    <property type="match status" value="1"/>
</dbReference>
<proteinExistence type="predicted"/>
<feature type="compositionally biased region" description="Polar residues" evidence="1">
    <location>
        <begin position="281"/>
        <end position="298"/>
    </location>
</feature>
<feature type="domain" description="Integrase catalytic" evidence="2">
    <location>
        <begin position="1"/>
        <end position="97"/>
    </location>
</feature>
<sequence>MTTLVLLVRRGSSIKPLLCGIKGIKMEFSNARAPQQNEVAERKNRTLIEAARTMLADSLLLIPFWAEAVNTACYVQNKVLINKPHNKTPYELLIGRAPIISFIRPFGCPVTILNTLDHLGKFDGKADKGFLVGYSINSKAFRVYNSKTKKVKENLHVNFLENKPNVAGSGPEWLFDIDSLTNSMNYQPVSAKNRTNGIAGLKIQSNVGQEGKEKVYDQKYILLPVLNTSSDVPSCNEEVESSPKDDAGKKSIEEPTCVEGGKIVDLGCLDQQMKSIDDSENTNSINNFNTASPTVNTASDKDETFQRTYGKWNFSTLIPVNDDGSSFSHPAALDDFSKMPNLEDTRIFNDAYDERDKDAKADYNNLETVFQSVPFSLKEFTKIIPKNKSLEK</sequence>
<dbReference type="GO" id="GO:0003676">
    <property type="term" value="F:nucleic acid binding"/>
    <property type="evidence" value="ECO:0007669"/>
    <property type="project" value="InterPro"/>
</dbReference>
<dbReference type="AlphaFoldDB" id="A0A699JHL6"/>
<dbReference type="InterPro" id="IPR012337">
    <property type="entry name" value="RNaseH-like_sf"/>
</dbReference>
<dbReference type="PROSITE" id="PS50994">
    <property type="entry name" value="INTEGRASE"/>
    <property type="match status" value="1"/>
</dbReference>
<feature type="compositionally biased region" description="Basic and acidic residues" evidence="1">
    <location>
        <begin position="241"/>
        <end position="252"/>
    </location>
</feature>
<organism evidence="3">
    <name type="scientific">Tanacetum cinerariifolium</name>
    <name type="common">Dalmatian daisy</name>
    <name type="synonym">Chrysanthemum cinerariifolium</name>
    <dbReference type="NCBI Taxonomy" id="118510"/>
    <lineage>
        <taxon>Eukaryota</taxon>
        <taxon>Viridiplantae</taxon>
        <taxon>Streptophyta</taxon>
        <taxon>Embryophyta</taxon>
        <taxon>Tracheophyta</taxon>
        <taxon>Spermatophyta</taxon>
        <taxon>Magnoliopsida</taxon>
        <taxon>eudicotyledons</taxon>
        <taxon>Gunneridae</taxon>
        <taxon>Pentapetalae</taxon>
        <taxon>asterids</taxon>
        <taxon>campanulids</taxon>
        <taxon>Asterales</taxon>
        <taxon>Asteraceae</taxon>
        <taxon>Asteroideae</taxon>
        <taxon>Anthemideae</taxon>
        <taxon>Anthemidinae</taxon>
        <taxon>Tanacetum</taxon>
    </lineage>
</organism>
<dbReference type="GO" id="GO:0015074">
    <property type="term" value="P:DNA integration"/>
    <property type="evidence" value="ECO:0007669"/>
    <property type="project" value="InterPro"/>
</dbReference>
<dbReference type="InterPro" id="IPR036397">
    <property type="entry name" value="RNaseH_sf"/>
</dbReference>
<evidence type="ECO:0000313" key="3">
    <source>
        <dbReference type="EMBL" id="GFA38516.1"/>
    </source>
</evidence>
<dbReference type="PANTHER" id="PTHR42648:SF32">
    <property type="entry name" value="RIBONUCLEASE H-LIKE DOMAIN, GAG-PRE-INTEGRASE DOMAIN PROTEIN-RELATED"/>
    <property type="match status" value="1"/>
</dbReference>
<feature type="region of interest" description="Disordered" evidence="1">
    <location>
        <begin position="279"/>
        <end position="298"/>
    </location>
</feature>
<reference evidence="3" key="1">
    <citation type="journal article" date="2019" name="Sci. Rep.">
        <title>Draft genome of Tanacetum cinerariifolium, the natural source of mosquito coil.</title>
        <authorList>
            <person name="Yamashiro T."/>
            <person name="Shiraishi A."/>
            <person name="Satake H."/>
            <person name="Nakayama K."/>
        </authorList>
    </citation>
    <scope>NUCLEOTIDE SEQUENCE</scope>
</reference>